<protein>
    <submittedName>
        <fullName evidence="2">Uncharacterized protein</fullName>
    </submittedName>
</protein>
<evidence type="ECO:0000313" key="2">
    <source>
        <dbReference type="EMBL" id="KAJ1197209.1"/>
    </source>
</evidence>
<proteinExistence type="predicted"/>
<gene>
    <name evidence="2" type="ORF">NDU88_001071</name>
</gene>
<evidence type="ECO:0000313" key="3">
    <source>
        <dbReference type="Proteomes" id="UP001066276"/>
    </source>
</evidence>
<accession>A0AAV7V6S6</accession>
<feature type="compositionally biased region" description="Basic and acidic residues" evidence="1">
    <location>
        <begin position="37"/>
        <end position="51"/>
    </location>
</feature>
<comment type="caution">
    <text evidence="2">The sequence shown here is derived from an EMBL/GenBank/DDBJ whole genome shotgun (WGS) entry which is preliminary data.</text>
</comment>
<reference evidence="2" key="1">
    <citation type="journal article" date="2022" name="bioRxiv">
        <title>Sequencing and chromosome-scale assembly of the giantPleurodeles waltlgenome.</title>
        <authorList>
            <person name="Brown T."/>
            <person name="Elewa A."/>
            <person name="Iarovenko S."/>
            <person name="Subramanian E."/>
            <person name="Araus A.J."/>
            <person name="Petzold A."/>
            <person name="Susuki M."/>
            <person name="Suzuki K.-i.T."/>
            <person name="Hayashi T."/>
            <person name="Toyoda A."/>
            <person name="Oliveira C."/>
            <person name="Osipova E."/>
            <person name="Leigh N.D."/>
            <person name="Simon A."/>
            <person name="Yun M.H."/>
        </authorList>
    </citation>
    <scope>NUCLEOTIDE SEQUENCE</scope>
    <source>
        <strain evidence="2">20211129_DDA</strain>
        <tissue evidence="2">Liver</tissue>
    </source>
</reference>
<feature type="region of interest" description="Disordered" evidence="1">
    <location>
        <begin position="1"/>
        <end position="67"/>
    </location>
</feature>
<dbReference type="AlphaFoldDB" id="A0AAV7V6S6"/>
<evidence type="ECO:0000256" key="1">
    <source>
        <dbReference type="SAM" id="MobiDB-lite"/>
    </source>
</evidence>
<dbReference type="EMBL" id="JANPWB010000003">
    <property type="protein sequence ID" value="KAJ1197209.1"/>
    <property type="molecule type" value="Genomic_DNA"/>
</dbReference>
<sequence length="67" mass="7459">MNVERGCPSSGDPDRTARADVGGCGRTTRQRKGKTHKPSEKESRKEREDLLHSLQHQESVSKTEADP</sequence>
<organism evidence="2 3">
    <name type="scientific">Pleurodeles waltl</name>
    <name type="common">Iberian ribbed newt</name>
    <dbReference type="NCBI Taxonomy" id="8319"/>
    <lineage>
        <taxon>Eukaryota</taxon>
        <taxon>Metazoa</taxon>
        <taxon>Chordata</taxon>
        <taxon>Craniata</taxon>
        <taxon>Vertebrata</taxon>
        <taxon>Euteleostomi</taxon>
        <taxon>Amphibia</taxon>
        <taxon>Batrachia</taxon>
        <taxon>Caudata</taxon>
        <taxon>Salamandroidea</taxon>
        <taxon>Salamandridae</taxon>
        <taxon>Pleurodelinae</taxon>
        <taxon>Pleurodeles</taxon>
    </lineage>
</organism>
<keyword evidence="3" id="KW-1185">Reference proteome</keyword>
<dbReference type="Proteomes" id="UP001066276">
    <property type="component" value="Chromosome 2_1"/>
</dbReference>
<name>A0AAV7V6S6_PLEWA</name>